<dbReference type="GO" id="GO:0032259">
    <property type="term" value="P:methylation"/>
    <property type="evidence" value="ECO:0007669"/>
    <property type="project" value="UniProtKB-KW"/>
</dbReference>
<dbReference type="InterPro" id="IPR029063">
    <property type="entry name" value="SAM-dependent_MTases_sf"/>
</dbReference>
<organism evidence="3">
    <name type="scientific">uncultured Desulfobacteraceae bacterium</name>
    <dbReference type="NCBI Taxonomy" id="218296"/>
    <lineage>
        <taxon>Bacteria</taxon>
        <taxon>Pseudomonadati</taxon>
        <taxon>Thermodesulfobacteriota</taxon>
        <taxon>Desulfobacteria</taxon>
        <taxon>Desulfobacterales</taxon>
        <taxon>Desulfobacteraceae</taxon>
        <taxon>environmental samples</taxon>
    </lineage>
</organism>
<feature type="domain" description="Methyltransferase type 11" evidence="2">
    <location>
        <begin position="18"/>
        <end position="120"/>
    </location>
</feature>
<dbReference type="SUPFAM" id="SSF53335">
    <property type="entry name" value="S-adenosyl-L-methionine-dependent methyltransferases"/>
    <property type="match status" value="1"/>
</dbReference>
<keyword evidence="3" id="KW-0489">Methyltransferase</keyword>
<accession>A0A484HE11</accession>
<proteinExistence type="predicted"/>
<sequence>MISIDFKRLEVRPGFRVLDIGCGSGRHACAFYARENVWVIGADLSPDDLAAAGKNLAFHDEVGEVGGGRWDLAAADITRLPFPDGFFDIVVCSEVMEHVPDEKKAASEIARVIKPGGQLAASVPRRWPETICWRLSDAYHAASGGHIRIYTQKKISALFKDAGFSKRAVHFAHSLHTPYWWLKCLVGPERKDPALLRLYHRFLVWDMMKKPALTKALDVFLNPVMGKSVTMYFKKDGDGRRRGSGEKKFQTGH</sequence>
<evidence type="ECO:0000256" key="1">
    <source>
        <dbReference type="ARBA" id="ARBA00022679"/>
    </source>
</evidence>
<dbReference type="CDD" id="cd02440">
    <property type="entry name" value="AdoMet_MTases"/>
    <property type="match status" value="1"/>
</dbReference>
<keyword evidence="1 3" id="KW-0808">Transferase</keyword>
<name>A0A484HE11_9BACT</name>
<dbReference type="PANTHER" id="PTHR44068">
    <property type="entry name" value="ZGC:194242"/>
    <property type="match status" value="1"/>
</dbReference>
<protein>
    <submittedName>
        <fullName evidence="3">SAM-dependent methyltransferase</fullName>
    </submittedName>
</protein>
<dbReference type="AlphaFoldDB" id="A0A484HE11"/>
<evidence type="ECO:0000259" key="2">
    <source>
        <dbReference type="Pfam" id="PF08241"/>
    </source>
</evidence>
<dbReference type="Pfam" id="PF08241">
    <property type="entry name" value="Methyltransf_11"/>
    <property type="match status" value="1"/>
</dbReference>
<gene>
    <name evidence="3" type="ORF">EPICR_10205</name>
</gene>
<evidence type="ECO:0000313" key="3">
    <source>
        <dbReference type="EMBL" id="VEN72706.1"/>
    </source>
</evidence>
<dbReference type="GO" id="GO:0008757">
    <property type="term" value="F:S-adenosylmethionine-dependent methyltransferase activity"/>
    <property type="evidence" value="ECO:0007669"/>
    <property type="project" value="InterPro"/>
</dbReference>
<dbReference type="Gene3D" id="3.40.50.150">
    <property type="entry name" value="Vaccinia Virus protein VP39"/>
    <property type="match status" value="1"/>
</dbReference>
<dbReference type="PANTHER" id="PTHR44068:SF11">
    <property type="entry name" value="GERANYL DIPHOSPHATE 2-C-METHYLTRANSFERASE"/>
    <property type="match status" value="1"/>
</dbReference>
<dbReference type="EMBL" id="CAACVI010000001">
    <property type="protein sequence ID" value="VEN72706.1"/>
    <property type="molecule type" value="Genomic_DNA"/>
</dbReference>
<dbReference type="InterPro" id="IPR050447">
    <property type="entry name" value="Erg6_SMT_methyltransf"/>
</dbReference>
<reference evidence="3" key="1">
    <citation type="submission" date="2019-01" db="EMBL/GenBank/DDBJ databases">
        <authorList>
            <consortium name="Genoscope - CEA"/>
            <person name="William W."/>
        </authorList>
    </citation>
    <scope>NUCLEOTIDE SEQUENCE</scope>
    <source>
        <strain evidence="3">CR-1</strain>
    </source>
</reference>
<dbReference type="InterPro" id="IPR013216">
    <property type="entry name" value="Methyltransf_11"/>
</dbReference>